<keyword evidence="3" id="KW-1185">Reference proteome</keyword>
<reference evidence="2 3" key="1">
    <citation type="submission" date="2024-08" db="EMBL/GenBank/DDBJ databases">
        <authorList>
            <person name="Cucini C."/>
            <person name="Frati F."/>
        </authorList>
    </citation>
    <scope>NUCLEOTIDE SEQUENCE [LARGE SCALE GENOMIC DNA]</scope>
</reference>
<gene>
    <name evidence="2" type="ORF">ODALV1_LOCUS12081</name>
</gene>
<protein>
    <submittedName>
        <fullName evidence="2">Uncharacterized protein</fullName>
    </submittedName>
</protein>
<dbReference type="Proteomes" id="UP001642540">
    <property type="component" value="Unassembled WGS sequence"/>
</dbReference>
<dbReference type="EMBL" id="CAXLJM020000036">
    <property type="protein sequence ID" value="CAL8105489.1"/>
    <property type="molecule type" value="Genomic_DNA"/>
</dbReference>
<evidence type="ECO:0000256" key="1">
    <source>
        <dbReference type="SAM" id="MobiDB-lite"/>
    </source>
</evidence>
<sequence>MKCPAKPCDEEYLAEEMEEHQLTYVGRNCFKWNLGAKAISKVTFMMKTRNNIWVGVGSSYRLDGVDACLFILYYISNVDPKVDSKESFATRFVTNLKFRGKEGRRTMSWTGTSPSIYENRDTVLAAKQCMILNIDPDEIRYLEMDIIEKRDGKSSSSPELQWKPNSLLNVEK</sequence>
<accession>A0ABP1QKB6</accession>
<name>A0ABP1QKB6_9HEXA</name>
<feature type="region of interest" description="Disordered" evidence="1">
    <location>
        <begin position="152"/>
        <end position="172"/>
    </location>
</feature>
<evidence type="ECO:0000313" key="3">
    <source>
        <dbReference type="Proteomes" id="UP001642540"/>
    </source>
</evidence>
<evidence type="ECO:0000313" key="2">
    <source>
        <dbReference type="EMBL" id="CAL8105489.1"/>
    </source>
</evidence>
<feature type="compositionally biased region" description="Polar residues" evidence="1">
    <location>
        <begin position="154"/>
        <end position="172"/>
    </location>
</feature>
<proteinExistence type="predicted"/>
<organism evidence="2 3">
    <name type="scientific">Orchesella dallaii</name>
    <dbReference type="NCBI Taxonomy" id="48710"/>
    <lineage>
        <taxon>Eukaryota</taxon>
        <taxon>Metazoa</taxon>
        <taxon>Ecdysozoa</taxon>
        <taxon>Arthropoda</taxon>
        <taxon>Hexapoda</taxon>
        <taxon>Collembola</taxon>
        <taxon>Entomobryomorpha</taxon>
        <taxon>Entomobryoidea</taxon>
        <taxon>Orchesellidae</taxon>
        <taxon>Orchesellinae</taxon>
        <taxon>Orchesella</taxon>
    </lineage>
</organism>
<comment type="caution">
    <text evidence="2">The sequence shown here is derived from an EMBL/GenBank/DDBJ whole genome shotgun (WGS) entry which is preliminary data.</text>
</comment>